<sequence length="814" mass="90531">MAWVTTLSTPKSWIRHPVERRIRPTHSRSTTPSCETLQRRKWSRVIKHSLGQTQWHQSLIFFTALLVILTVCLGWTCWLLLLTVAPNEAINYVMQTKDLDNGSFWLLVEPTPSLRALSVVGLSIVALGYCYIGTMLLDWGRQRILAITQNSPAVDHLQSALQEPKSSLRPKRVKTIHSISSIHPVPSAPEQAKAHSKMKLSLRWPGLWCTGSETPKFAHIGMKVVDLMLQQFTLYQILEAGFPLPLVISCTVMVVWNALAVFALMFSPVAPSQIGEAVVDSISDLLVAIVFPVLVLSYCLATFDFDRATQKLIADLFPHWSFQNAARLHANPEQTTKIFKSLQGLRFQSVGVWIARMGNNFGLLISLRRLMRLLRSQAPQNVARNPNSKVRNNIYPRKHPLAWVLVAIALFTILFVTLSVIRSQKACESFPKCTIHAYRWWLSTKSDSGSSNIDWNCPCRVLIDVDLFPTNVSVWKNPPDATAVVSNLAASGDLEILQIINRRLERLPDALLGCSQLKHIALIYTHTITLPHWAAEFTNLEFLHIQGKERDSSLVSLPQGLFVNMKKLTFVHLGAHVGLQQLPNVAGLTNLRSITMARMALEALPADFAQLEHLEIIIVLMMPGLKSFPDLSRARGALKMLLIDPCPLCCNGFLQNGCDLTRTTCGNRDFGENEQLSCLPPGLSATSGAQNIFQSFNSTICVNQAGSPSLDSTTNQTRPDSPNPNIPGPPPPKEPSESEVDANFEQNVLACGGITFRECKLTPTGSGICNSDRFMPISCVGDPNIIELRRQQIKRNIGPRCNPEYEAWLGCTLK</sequence>
<accession>A0A2P4YDP8</accession>
<keyword evidence="2" id="KW-0472">Membrane</keyword>
<feature type="region of interest" description="Disordered" evidence="1">
    <location>
        <begin position="707"/>
        <end position="738"/>
    </location>
</feature>
<dbReference type="SUPFAM" id="SSF52058">
    <property type="entry name" value="L domain-like"/>
    <property type="match status" value="1"/>
</dbReference>
<feature type="transmembrane region" description="Helical" evidence="2">
    <location>
        <begin position="244"/>
        <end position="265"/>
    </location>
</feature>
<dbReference type="OrthoDB" id="94053at2759"/>
<comment type="caution">
    <text evidence="4">The sequence shown here is derived from an EMBL/GenBank/DDBJ whole genome shotgun (WGS) entry which is preliminary data.</text>
</comment>
<dbReference type="InterPro" id="IPR032675">
    <property type="entry name" value="LRR_dom_sf"/>
</dbReference>
<gene>
    <name evidence="4" type="ORF">PHPALM_6871</name>
</gene>
<evidence type="ECO:0000259" key="3">
    <source>
        <dbReference type="Pfam" id="PF26605"/>
    </source>
</evidence>
<evidence type="ECO:0000256" key="2">
    <source>
        <dbReference type="SAM" id="Phobius"/>
    </source>
</evidence>
<proteinExistence type="predicted"/>
<dbReference type="Gene3D" id="3.80.10.10">
    <property type="entry name" value="Ribonuclease Inhibitor"/>
    <property type="match status" value="1"/>
</dbReference>
<feature type="compositionally biased region" description="Polar residues" evidence="1">
    <location>
        <begin position="707"/>
        <end position="718"/>
    </location>
</feature>
<organism evidence="4 5">
    <name type="scientific">Phytophthora palmivora</name>
    <dbReference type="NCBI Taxonomy" id="4796"/>
    <lineage>
        <taxon>Eukaryota</taxon>
        <taxon>Sar</taxon>
        <taxon>Stramenopiles</taxon>
        <taxon>Oomycota</taxon>
        <taxon>Peronosporomycetes</taxon>
        <taxon>Peronosporales</taxon>
        <taxon>Peronosporaceae</taxon>
        <taxon>Phytophthora</taxon>
    </lineage>
</organism>
<evidence type="ECO:0000313" key="4">
    <source>
        <dbReference type="EMBL" id="POM75952.1"/>
    </source>
</evidence>
<dbReference type="EMBL" id="NCKW01003591">
    <property type="protein sequence ID" value="POM75952.1"/>
    <property type="molecule type" value="Genomic_DNA"/>
</dbReference>
<keyword evidence="2" id="KW-1133">Transmembrane helix</keyword>
<feature type="compositionally biased region" description="Pro residues" evidence="1">
    <location>
        <begin position="721"/>
        <end position="733"/>
    </location>
</feature>
<feature type="transmembrane region" description="Helical" evidence="2">
    <location>
        <begin position="116"/>
        <end position="137"/>
    </location>
</feature>
<feature type="transmembrane region" description="Helical" evidence="2">
    <location>
        <begin position="285"/>
        <end position="303"/>
    </location>
</feature>
<evidence type="ECO:0000313" key="5">
    <source>
        <dbReference type="Proteomes" id="UP000237271"/>
    </source>
</evidence>
<protein>
    <recommendedName>
        <fullName evidence="3">WLGC domain-containing protein</fullName>
    </recommendedName>
</protein>
<keyword evidence="5" id="KW-1185">Reference proteome</keyword>
<dbReference type="InterPro" id="IPR058256">
    <property type="entry name" value="WLGC"/>
</dbReference>
<keyword evidence="2" id="KW-0812">Transmembrane</keyword>
<evidence type="ECO:0000256" key="1">
    <source>
        <dbReference type="SAM" id="MobiDB-lite"/>
    </source>
</evidence>
<feature type="transmembrane region" description="Helical" evidence="2">
    <location>
        <begin position="59"/>
        <end position="81"/>
    </location>
</feature>
<feature type="transmembrane region" description="Helical" evidence="2">
    <location>
        <begin position="401"/>
        <end position="421"/>
    </location>
</feature>
<reference evidence="4 5" key="1">
    <citation type="journal article" date="2017" name="Genome Biol. Evol.">
        <title>Phytophthora megakarya and P. palmivora, closely related causal agents of cacao black pod rot, underwent increases in genome sizes and gene numbers by different mechanisms.</title>
        <authorList>
            <person name="Ali S.S."/>
            <person name="Shao J."/>
            <person name="Lary D.J."/>
            <person name="Kronmiller B."/>
            <person name="Shen D."/>
            <person name="Strem M.D."/>
            <person name="Amoako-Attah I."/>
            <person name="Akrofi A.Y."/>
            <person name="Begoude B.A."/>
            <person name="Ten Hoopen G.M."/>
            <person name="Coulibaly K."/>
            <person name="Kebe B.I."/>
            <person name="Melnick R.L."/>
            <person name="Guiltinan M.J."/>
            <person name="Tyler B.M."/>
            <person name="Meinhardt L.W."/>
            <person name="Bailey B.A."/>
        </authorList>
    </citation>
    <scope>NUCLEOTIDE SEQUENCE [LARGE SCALE GENOMIC DNA]</scope>
    <source>
        <strain evidence="5">sbr112.9</strain>
    </source>
</reference>
<dbReference type="Pfam" id="PF26605">
    <property type="entry name" value="WLGC"/>
    <property type="match status" value="1"/>
</dbReference>
<feature type="domain" description="WLGC" evidence="3">
    <location>
        <begin position="747"/>
        <end position="812"/>
    </location>
</feature>
<name>A0A2P4YDP8_9STRA</name>
<dbReference type="AlphaFoldDB" id="A0A2P4YDP8"/>
<dbReference type="Proteomes" id="UP000237271">
    <property type="component" value="Unassembled WGS sequence"/>
</dbReference>